<dbReference type="InterPro" id="IPR036869">
    <property type="entry name" value="J_dom_sf"/>
</dbReference>
<dbReference type="PROSITE" id="PS50076">
    <property type="entry name" value="DNAJ_2"/>
    <property type="match status" value="1"/>
</dbReference>
<dbReference type="InterPro" id="IPR044634">
    <property type="entry name" value="Zuotin/DnaJC2"/>
</dbReference>
<dbReference type="PANTHER" id="PTHR43999">
    <property type="entry name" value="DNAJ HOMOLOG SUBFAMILY C MEMBER 2"/>
    <property type="match status" value="1"/>
</dbReference>
<accession>A0ABQ7I259</accession>
<evidence type="ECO:0000259" key="1">
    <source>
        <dbReference type="PROSITE" id="PS50076"/>
    </source>
</evidence>
<evidence type="ECO:0000313" key="3">
    <source>
        <dbReference type="Proteomes" id="UP001516464"/>
    </source>
</evidence>
<dbReference type="InterPro" id="IPR054076">
    <property type="entry name" value="ZUO1-like_ZHD"/>
</dbReference>
<proteinExistence type="predicted"/>
<dbReference type="EMBL" id="SBIQ01000011">
    <property type="protein sequence ID" value="KAF7684500.1"/>
    <property type="molecule type" value="Genomic_DNA"/>
</dbReference>
<dbReference type="SMART" id="SM00271">
    <property type="entry name" value="DnaJ"/>
    <property type="match status" value="1"/>
</dbReference>
<dbReference type="CDD" id="cd06257">
    <property type="entry name" value="DnaJ"/>
    <property type="match status" value="1"/>
</dbReference>
<reference evidence="2 3" key="1">
    <citation type="submission" date="2019-01" db="EMBL/GenBank/DDBJ databases">
        <title>Genomes sequencing and comparative genomics of infectious freshwater microsporidia, Cucumispora dikerogammari and Thelohania contejeani.</title>
        <authorList>
            <person name="Cormier A."/>
            <person name="Giraud I."/>
            <person name="Wattier R."/>
            <person name="Teixeira M."/>
            <person name="Grandjean F."/>
            <person name="Rigaud T."/>
            <person name="Cordaux R."/>
        </authorList>
    </citation>
    <scope>NUCLEOTIDE SEQUENCE [LARGE SCALE GENOMIC DNA]</scope>
    <source>
        <strain evidence="2">T1</strain>
        <tissue evidence="2">Spores</tissue>
    </source>
</reference>
<evidence type="ECO:0000313" key="2">
    <source>
        <dbReference type="EMBL" id="KAF7684500.1"/>
    </source>
</evidence>
<dbReference type="PANTHER" id="PTHR43999:SF1">
    <property type="entry name" value="DNAJ HOMOLOG SUBFAMILY C MEMBER 2"/>
    <property type="match status" value="1"/>
</dbReference>
<sequence>MSNNGSFDCNSKKLVIYKKPIGIYNKIEEEYYKTRDIFYRYSPDQLANWREIDLYFILGIDSLKYMPLCEETIRAAYRNRVMRYHPDAGKYGTQAFLALQKAYAIIGDPVKRRKYDSICFDEEIPVDREYEPQEFFEIFGPCFFRNGWFSNTHPVPELGTLESSRDHVEKFYRFWKTFESWRSFEYLDDEDDEKGYSRRENEKKFKAKRNKLKMADRMRIVKLVDIALKRDPRVQKIREEEDKTSQINKKMENMSIDPNMITDKWGKEDLQLLYGLIKTCRVGPRIKWDEITKKYNAKAIKKKSPREILIKGNELNK</sequence>
<dbReference type="Pfam" id="PF21884">
    <property type="entry name" value="ZUO1-like_ZHD"/>
    <property type="match status" value="1"/>
</dbReference>
<feature type="domain" description="J" evidence="1">
    <location>
        <begin position="53"/>
        <end position="119"/>
    </location>
</feature>
<dbReference type="Proteomes" id="UP001516464">
    <property type="component" value="Unassembled WGS sequence"/>
</dbReference>
<gene>
    <name evidence="2" type="primary">zuo1</name>
    <name evidence="2" type="ORF">TCON_0313</name>
</gene>
<dbReference type="SUPFAM" id="SSF46565">
    <property type="entry name" value="Chaperone J-domain"/>
    <property type="match status" value="1"/>
</dbReference>
<protein>
    <submittedName>
        <fullName evidence="2">Zuotin</fullName>
    </submittedName>
</protein>
<dbReference type="Gene3D" id="1.10.287.110">
    <property type="entry name" value="DnaJ domain"/>
    <property type="match status" value="1"/>
</dbReference>
<organism evidence="2 3">
    <name type="scientific">Astathelohania contejeani</name>
    <dbReference type="NCBI Taxonomy" id="164912"/>
    <lineage>
        <taxon>Eukaryota</taxon>
        <taxon>Fungi</taxon>
        <taxon>Fungi incertae sedis</taxon>
        <taxon>Microsporidia</taxon>
        <taxon>Astathelohaniidae</taxon>
        <taxon>Astathelohania</taxon>
    </lineage>
</organism>
<dbReference type="InterPro" id="IPR001623">
    <property type="entry name" value="DnaJ_domain"/>
</dbReference>
<name>A0ABQ7I259_9MICR</name>
<keyword evidence="3" id="KW-1185">Reference proteome</keyword>
<dbReference type="Pfam" id="PF00226">
    <property type="entry name" value="DnaJ"/>
    <property type="match status" value="1"/>
</dbReference>
<comment type="caution">
    <text evidence="2">The sequence shown here is derived from an EMBL/GenBank/DDBJ whole genome shotgun (WGS) entry which is preliminary data.</text>
</comment>